<sequence>MITNAGKEALARRAVGVEATAEFDYIGTGTGSSAAADTDTALESENNSNGAVRTQGIATYPENYKGRVVITLTITGNVTIREMGIFNAASGGTLLARGIFTEDQNYTAGQQVQITGDTNFTSS</sequence>
<accession>Q8TJI1</accession>
<organism evidence="1 2">
    <name type="scientific">Methanosarcina acetivorans (strain ATCC 35395 / DSM 2834 / JCM 12185 / C2A)</name>
    <dbReference type="NCBI Taxonomy" id="188937"/>
    <lineage>
        <taxon>Archaea</taxon>
        <taxon>Methanobacteriati</taxon>
        <taxon>Methanobacteriota</taxon>
        <taxon>Stenosarchaea group</taxon>
        <taxon>Methanomicrobia</taxon>
        <taxon>Methanosarcinales</taxon>
        <taxon>Methanosarcinaceae</taxon>
        <taxon>Methanosarcina</taxon>
    </lineage>
</organism>
<dbReference type="InParanoid" id="Q8TJI1"/>
<dbReference type="HOGENOM" id="CLU_2010108_0_0_2"/>
<dbReference type="STRING" id="188937.MA_3803"/>
<proteinExistence type="predicted"/>
<protein>
    <submittedName>
        <fullName evidence="1">Uncharacterized protein</fullName>
    </submittedName>
</protein>
<dbReference type="EnsemblBacteria" id="AAM07154">
    <property type="protein sequence ID" value="AAM07154"/>
    <property type="gene ID" value="MA_3803"/>
</dbReference>
<keyword evidence="2" id="KW-1185">Reference proteome</keyword>
<dbReference type="Proteomes" id="UP000002487">
    <property type="component" value="Chromosome"/>
</dbReference>
<evidence type="ECO:0000313" key="2">
    <source>
        <dbReference type="Proteomes" id="UP000002487"/>
    </source>
</evidence>
<name>Q8TJI1_METAC</name>
<reference evidence="1 2" key="1">
    <citation type="journal article" date="2002" name="Genome Res.">
        <title>The genome of Methanosarcina acetivorans reveals extensive metabolic and physiological diversity.</title>
        <authorList>
            <person name="Galagan J.E."/>
            <person name="Nusbaum C."/>
            <person name="Roy A."/>
            <person name="Endrizzi M.G."/>
            <person name="Macdonald P."/>
            <person name="FitzHugh W."/>
            <person name="Calvo S."/>
            <person name="Engels R."/>
            <person name="Smirnov S."/>
            <person name="Atnoor D."/>
            <person name="Brown A."/>
            <person name="Allen N."/>
            <person name="Naylor J."/>
            <person name="Stange-Thomann N."/>
            <person name="DeArellano K."/>
            <person name="Johnson R."/>
            <person name="Linton L."/>
            <person name="McEwan P."/>
            <person name="McKernan K."/>
            <person name="Talamas J."/>
            <person name="Tirrell A."/>
            <person name="Ye W."/>
            <person name="Zimmer A."/>
            <person name="Barber R.D."/>
            <person name="Cann I."/>
            <person name="Graham D.E."/>
            <person name="Grahame D.A."/>
            <person name="Guss A."/>
            <person name="Hedderich R."/>
            <person name="Ingram-Smith C."/>
            <person name="Kuettner C.H."/>
            <person name="Krzycki J.A."/>
            <person name="Leigh J.A."/>
            <person name="Li W."/>
            <person name="Liu J."/>
            <person name="Mukhopadhyay B."/>
            <person name="Reeve J.N."/>
            <person name="Smith K."/>
            <person name="Springer T.A."/>
            <person name="Umayam L.A."/>
            <person name="White O."/>
            <person name="White R.H."/>
            <person name="de Macario E.C."/>
            <person name="Ferry J.G."/>
            <person name="Jarrell K.F."/>
            <person name="Jing H."/>
            <person name="Macario A.J.L."/>
            <person name="Paulsen I."/>
            <person name="Pritchett M."/>
            <person name="Sowers K.R."/>
            <person name="Swanson R.V."/>
            <person name="Zinder S.H."/>
            <person name="Lander E."/>
            <person name="Metcalf W.W."/>
            <person name="Birren B."/>
        </authorList>
    </citation>
    <scope>NUCLEOTIDE SEQUENCE [LARGE SCALE GENOMIC DNA]</scope>
    <source>
        <strain evidence="2">ATCC 35395 / DSM 2834 / JCM 12185 / C2A</strain>
    </source>
</reference>
<dbReference type="EMBL" id="AE010299">
    <property type="protein sequence ID" value="AAM07154.1"/>
    <property type="molecule type" value="Genomic_DNA"/>
</dbReference>
<dbReference type="KEGG" id="mac:MA_3803"/>
<dbReference type="AlphaFoldDB" id="Q8TJI1"/>
<evidence type="ECO:0000313" key="1">
    <source>
        <dbReference type="EMBL" id="AAM07154.1"/>
    </source>
</evidence>
<gene>
    <name evidence="1" type="ordered locus">MA_3803</name>
</gene>